<evidence type="ECO:0000256" key="6">
    <source>
        <dbReference type="SAM" id="MobiDB-lite"/>
    </source>
</evidence>
<dbReference type="RefSeq" id="WP_145268914.1">
    <property type="nucleotide sequence ID" value="NZ_CP036272.1"/>
</dbReference>
<feature type="region of interest" description="Disordered" evidence="6">
    <location>
        <begin position="66"/>
        <end position="105"/>
    </location>
</feature>
<evidence type="ECO:0000256" key="2">
    <source>
        <dbReference type="ARBA" id="ARBA00022452"/>
    </source>
</evidence>
<evidence type="ECO:0000256" key="1">
    <source>
        <dbReference type="ARBA" id="ARBA00004442"/>
    </source>
</evidence>
<feature type="compositionally biased region" description="Low complexity" evidence="6">
    <location>
        <begin position="151"/>
        <end position="170"/>
    </location>
</feature>
<dbReference type="GO" id="GO:0009279">
    <property type="term" value="C:cell outer membrane"/>
    <property type="evidence" value="ECO:0007669"/>
    <property type="project" value="UniProtKB-SubCell"/>
</dbReference>
<comment type="subcellular location">
    <subcellularLocation>
        <location evidence="1">Cell outer membrane</location>
    </subcellularLocation>
</comment>
<feature type="region of interest" description="Disordered" evidence="6">
    <location>
        <begin position="189"/>
        <end position="238"/>
    </location>
</feature>
<dbReference type="GO" id="GO:0015562">
    <property type="term" value="F:efflux transmembrane transporter activity"/>
    <property type="evidence" value="ECO:0007669"/>
    <property type="project" value="InterPro"/>
</dbReference>
<name>A0A517SPI2_9BACT</name>
<dbReference type="PANTHER" id="PTHR30026">
    <property type="entry name" value="OUTER MEMBRANE PROTEIN TOLC"/>
    <property type="match status" value="1"/>
</dbReference>
<accession>A0A517SPI2</accession>
<evidence type="ECO:0000313" key="8">
    <source>
        <dbReference type="Proteomes" id="UP000315003"/>
    </source>
</evidence>
<organism evidence="7 8">
    <name type="scientific">Stieleria bergensis</name>
    <dbReference type="NCBI Taxonomy" id="2528025"/>
    <lineage>
        <taxon>Bacteria</taxon>
        <taxon>Pseudomonadati</taxon>
        <taxon>Planctomycetota</taxon>
        <taxon>Planctomycetia</taxon>
        <taxon>Pirellulales</taxon>
        <taxon>Pirellulaceae</taxon>
        <taxon>Stieleria</taxon>
    </lineage>
</organism>
<proteinExistence type="predicted"/>
<dbReference type="AlphaFoldDB" id="A0A517SPI2"/>
<evidence type="ECO:0000256" key="4">
    <source>
        <dbReference type="ARBA" id="ARBA00023136"/>
    </source>
</evidence>
<evidence type="ECO:0000256" key="3">
    <source>
        <dbReference type="ARBA" id="ARBA00022692"/>
    </source>
</evidence>
<keyword evidence="2" id="KW-1134">Transmembrane beta strand</keyword>
<dbReference type="Gene3D" id="1.20.1600.10">
    <property type="entry name" value="Outer membrane efflux proteins (OEP)"/>
    <property type="match status" value="2"/>
</dbReference>
<protein>
    <recommendedName>
        <fullName evidence="9">Outer membrane efflux protein</fullName>
    </recommendedName>
</protein>
<evidence type="ECO:0008006" key="9">
    <source>
        <dbReference type="Google" id="ProtNLM"/>
    </source>
</evidence>
<feature type="compositionally biased region" description="Acidic residues" evidence="6">
    <location>
        <begin position="221"/>
        <end position="234"/>
    </location>
</feature>
<keyword evidence="4" id="KW-0472">Membrane</keyword>
<evidence type="ECO:0000256" key="5">
    <source>
        <dbReference type="ARBA" id="ARBA00023237"/>
    </source>
</evidence>
<reference evidence="7 8" key="1">
    <citation type="submission" date="2019-02" db="EMBL/GenBank/DDBJ databases">
        <title>Deep-cultivation of Planctomycetes and their phenomic and genomic characterization uncovers novel biology.</title>
        <authorList>
            <person name="Wiegand S."/>
            <person name="Jogler M."/>
            <person name="Boedeker C."/>
            <person name="Pinto D."/>
            <person name="Vollmers J."/>
            <person name="Rivas-Marin E."/>
            <person name="Kohn T."/>
            <person name="Peeters S.H."/>
            <person name="Heuer A."/>
            <person name="Rast P."/>
            <person name="Oberbeckmann S."/>
            <person name="Bunk B."/>
            <person name="Jeske O."/>
            <person name="Meyerdierks A."/>
            <person name="Storesund J.E."/>
            <person name="Kallscheuer N."/>
            <person name="Luecker S."/>
            <person name="Lage O.M."/>
            <person name="Pohl T."/>
            <person name="Merkel B.J."/>
            <person name="Hornburger P."/>
            <person name="Mueller R.-W."/>
            <person name="Bruemmer F."/>
            <person name="Labrenz M."/>
            <person name="Spormann A.M."/>
            <person name="Op den Camp H."/>
            <person name="Overmann J."/>
            <person name="Amann R."/>
            <person name="Jetten M.S.M."/>
            <person name="Mascher T."/>
            <person name="Medema M.H."/>
            <person name="Devos D.P."/>
            <person name="Kaster A.-K."/>
            <person name="Ovreas L."/>
            <person name="Rohde M."/>
            <person name="Galperin M.Y."/>
            <person name="Jogler C."/>
        </authorList>
    </citation>
    <scope>NUCLEOTIDE SEQUENCE [LARGE SCALE GENOMIC DNA]</scope>
    <source>
        <strain evidence="7 8">SV_7m_r</strain>
    </source>
</reference>
<dbReference type="EMBL" id="CP036272">
    <property type="protein sequence ID" value="QDT58037.1"/>
    <property type="molecule type" value="Genomic_DNA"/>
</dbReference>
<dbReference type="GO" id="GO:0015288">
    <property type="term" value="F:porin activity"/>
    <property type="evidence" value="ECO:0007669"/>
    <property type="project" value="TreeGrafter"/>
</dbReference>
<dbReference type="PANTHER" id="PTHR30026:SF20">
    <property type="entry name" value="OUTER MEMBRANE PROTEIN TOLC"/>
    <property type="match status" value="1"/>
</dbReference>
<dbReference type="OrthoDB" id="238432at2"/>
<dbReference type="SUPFAM" id="SSF56954">
    <property type="entry name" value="Outer membrane efflux proteins (OEP)"/>
    <property type="match status" value="2"/>
</dbReference>
<evidence type="ECO:0000313" key="7">
    <source>
        <dbReference type="EMBL" id="QDT58037.1"/>
    </source>
</evidence>
<keyword evidence="3" id="KW-0812">Transmembrane</keyword>
<dbReference type="GO" id="GO:1990281">
    <property type="term" value="C:efflux pump complex"/>
    <property type="evidence" value="ECO:0007669"/>
    <property type="project" value="TreeGrafter"/>
</dbReference>
<feature type="region of interest" description="Disordered" evidence="6">
    <location>
        <begin position="130"/>
        <end position="173"/>
    </location>
</feature>
<dbReference type="Proteomes" id="UP000315003">
    <property type="component" value="Chromosome"/>
</dbReference>
<keyword evidence="5" id="KW-0998">Cell outer membrane</keyword>
<gene>
    <name evidence="7" type="ORF">SV7mr_05260</name>
</gene>
<keyword evidence="8" id="KW-1185">Reference proteome</keyword>
<dbReference type="InterPro" id="IPR051906">
    <property type="entry name" value="TolC-like"/>
</dbReference>
<sequence length="1030" mass="115283">MIAPVSSRLRDSFTSRYRRQLFSVVSVVLLITTLTSGCSRSAYRLRADRDVFHIYQEKQAEEAYTIPPLPGVQVDPRSRFYDPSPADCPALPEPQPTLSSYQLPDLASAPGMTAAEASLSDFTAGQVEAIPTPQGQPRAEIASPSDQVPLAETETNPAETSEAETSTAAPGITSEQRLADLIRQQAAEDDALQSADLPGPPSAGTPQDLTAMDGESKEAESSDEADDDEADEDSDLRIVPIPLQYWQELPTSCLPRMMEFDSVQQEFQRTVPEMGAAEMLSMRSDAPRLTLPMIAELATINQRQLQTQKERLFRNALALTTQRYDYVLRPTIRGNGTGLDYTHARINSASSSGLLVPTETAVTKTTATAGQFLAGFANDVVLTFNGPNGFAANVSSDLLFEFQQTIFQRDVVFEDLTQAERNVIYEARDLIRFQRSLFVDLATEYYRLLLTYRAIEISSQDYFSNLRAFREGRERFRQEDKNTTLVQVDQFEQNALSSRSSLVRACNALESDLDTLKLEIGLPPEMPINLDLSELEALTASDQLTVARQLVMRTLRSLRETDRRGDQADGGVIDTEAMVNGASAVVSHLQDSLQIRAKVDPAARLQQVQQEIDLLAAKLKLLESRLICDIKADQLQQIEADPRFQLSAPIAFERTRELAGDLLVQAQRAIRFRRLQNRMQPDAGGDSQQLQAMGRRIRQAIAQLKQMEDTWDQSDPREQLQRIEQMVQMAVDLGQQAEALVQQATAEVLPADSAELQAVVQQAVEQTLELADRIESSSISSLGQTDPDQQEAMLLALYQRLDLANARGDLADQRRQIKLAADDLKSILDVRVSQRLSANRILSDPLDTSADGNVTRLSLALDTPLNRRIERNVYRATLIDYDQARRNLIQDEDEIKFAVREDLRQLRLRRNQYEISVARAALAYQRVVSTRMQLKLNIGNVVARDFLESQQAFTSALNSVAADHILFILDRIELFNDTESIRLNAWGYWQQGQGESLSLPPLPDFYDANPNPYGRIPEFLHYSDEVRQNH</sequence>